<proteinExistence type="predicted"/>
<dbReference type="AlphaFoldDB" id="A0A4C1XJT9"/>
<organism evidence="1 2">
    <name type="scientific">Eumeta variegata</name>
    <name type="common">Bagworm moth</name>
    <name type="synonym">Eumeta japonica</name>
    <dbReference type="NCBI Taxonomy" id="151549"/>
    <lineage>
        <taxon>Eukaryota</taxon>
        <taxon>Metazoa</taxon>
        <taxon>Ecdysozoa</taxon>
        <taxon>Arthropoda</taxon>
        <taxon>Hexapoda</taxon>
        <taxon>Insecta</taxon>
        <taxon>Pterygota</taxon>
        <taxon>Neoptera</taxon>
        <taxon>Endopterygota</taxon>
        <taxon>Lepidoptera</taxon>
        <taxon>Glossata</taxon>
        <taxon>Ditrysia</taxon>
        <taxon>Tineoidea</taxon>
        <taxon>Psychidae</taxon>
        <taxon>Oiketicinae</taxon>
        <taxon>Eumeta</taxon>
    </lineage>
</organism>
<gene>
    <name evidence="1" type="ORF">EVAR_3177_1</name>
</gene>
<comment type="caution">
    <text evidence="1">The sequence shown here is derived from an EMBL/GenBank/DDBJ whole genome shotgun (WGS) entry which is preliminary data.</text>
</comment>
<evidence type="ECO:0000313" key="2">
    <source>
        <dbReference type="Proteomes" id="UP000299102"/>
    </source>
</evidence>
<name>A0A4C1XJT9_EUMVA</name>
<keyword evidence="2" id="KW-1185">Reference proteome</keyword>
<dbReference type="Proteomes" id="UP000299102">
    <property type="component" value="Unassembled WGS sequence"/>
</dbReference>
<dbReference type="EMBL" id="BGZK01000841">
    <property type="protein sequence ID" value="GBP62475.1"/>
    <property type="molecule type" value="Genomic_DNA"/>
</dbReference>
<reference evidence="1 2" key="1">
    <citation type="journal article" date="2019" name="Commun. Biol.">
        <title>The bagworm genome reveals a unique fibroin gene that provides high tensile strength.</title>
        <authorList>
            <person name="Kono N."/>
            <person name="Nakamura H."/>
            <person name="Ohtoshi R."/>
            <person name="Tomita M."/>
            <person name="Numata K."/>
            <person name="Arakawa K."/>
        </authorList>
    </citation>
    <scope>NUCLEOTIDE SEQUENCE [LARGE SCALE GENOMIC DNA]</scope>
</reference>
<evidence type="ECO:0000313" key="1">
    <source>
        <dbReference type="EMBL" id="GBP62475.1"/>
    </source>
</evidence>
<accession>A0A4C1XJT9</accession>
<sequence>MVSEDFIPVCACKTICLSVLSTYAPKRTRDSNGLGSQRRRYATIKCTRRAVLRIRYIMNGAAIRTLRSISSRLKVNPPPRLRRPPHVSVVFTPERRFLGTPAIASRQPGLRSFV</sequence>
<protein>
    <submittedName>
        <fullName evidence="1">Uncharacterized protein</fullName>
    </submittedName>
</protein>